<evidence type="ECO:0008006" key="4">
    <source>
        <dbReference type="Google" id="ProtNLM"/>
    </source>
</evidence>
<dbReference type="InterPro" id="IPR013784">
    <property type="entry name" value="Carb-bd-like_fold"/>
</dbReference>
<dbReference type="AlphaFoldDB" id="A0A2M7X4G8"/>
<protein>
    <recommendedName>
        <fullName evidence="4">F5/8 type C domain-containing protein</fullName>
    </recommendedName>
</protein>
<feature type="region of interest" description="Disordered" evidence="1">
    <location>
        <begin position="106"/>
        <end position="135"/>
    </location>
</feature>
<feature type="region of interest" description="Disordered" evidence="1">
    <location>
        <begin position="244"/>
        <end position="290"/>
    </location>
</feature>
<feature type="non-terminal residue" evidence="2">
    <location>
        <position position="1"/>
    </location>
</feature>
<dbReference type="SUPFAM" id="SSF49785">
    <property type="entry name" value="Galactose-binding domain-like"/>
    <property type="match status" value="1"/>
</dbReference>
<evidence type="ECO:0000313" key="2">
    <source>
        <dbReference type="EMBL" id="PJA41065.1"/>
    </source>
</evidence>
<gene>
    <name evidence="2" type="ORF">CO179_00725</name>
</gene>
<evidence type="ECO:0000313" key="3">
    <source>
        <dbReference type="Proteomes" id="UP000231195"/>
    </source>
</evidence>
<name>A0A2M7X4G8_UNCKA</name>
<feature type="compositionally biased region" description="Low complexity" evidence="1">
    <location>
        <begin position="244"/>
        <end position="289"/>
    </location>
</feature>
<dbReference type="Proteomes" id="UP000231195">
    <property type="component" value="Unassembled WGS sequence"/>
</dbReference>
<accession>A0A2M7X4G8</accession>
<organism evidence="2 3">
    <name type="scientific">candidate division WWE3 bacterium CG_4_9_14_3_um_filter_39_7</name>
    <dbReference type="NCBI Taxonomy" id="1975080"/>
    <lineage>
        <taxon>Bacteria</taxon>
        <taxon>Katanobacteria</taxon>
    </lineage>
</organism>
<feature type="compositionally biased region" description="Pro residues" evidence="1">
    <location>
        <begin position="116"/>
        <end position="130"/>
    </location>
</feature>
<dbReference type="Gene3D" id="2.60.120.260">
    <property type="entry name" value="Galactose-binding domain-like"/>
    <property type="match status" value="1"/>
</dbReference>
<dbReference type="EMBL" id="PFWZ01000034">
    <property type="protein sequence ID" value="PJA41065.1"/>
    <property type="molecule type" value="Genomic_DNA"/>
</dbReference>
<dbReference type="GO" id="GO:0030246">
    <property type="term" value="F:carbohydrate binding"/>
    <property type="evidence" value="ECO:0007669"/>
    <property type="project" value="InterPro"/>
</dbReference>
<proteinExistence type="predicted"/>
<dbReference type="SUPFAM" id="SSF49452">
    <property type="entry name" value="Starch-binding domain-like"/>
    <property type="match status" value="1"/>
</dbReference>
<comment type="caution">
    <text evidence="2">The sequence shown here is derived from an EMBL/GenBank/DDBJ whole genome shotgun (WGS) entry which is preliminary data.</text>
</comment>
<reference evidence="3" key="1">
    <citation type="submission" date="2017-09" db="EMBL/GenBank/DDBJ databases">
        <title>Depth-based differentiation of microbial function through sediment-hosted aquifers and enrichment of novel symbionts in the deep terrestrial subsurface.</title>
        <authorList>
            <person name="Probst A.J."/>
            <person name="Ladd B."/>
            <person name="Jarett J.K."/>
            <person name="Geller-Mcgrath D.E."/>
            <person name="Sieber C.M.K."/>
            <person name="Emerson J.B."/>
            <person name="Anantharaman K."/>
            <person name="Thomas B.C."/>
            <person name="Malmstrom R."/>
            <person name="Stieglmeier M."/>
            <person name="Klingl A."/>
            <person name="Woyke T."/>
            <person name="Ryan C.M."/>
            <person name="Banfield J.F."/>
        </authorList>
    </citation>
    <scope>NUCLEOTIDE SEQUENCE [LARGE SCALE GENOMIC DNA]</scope>
</reference>
<evidence type="ECO:0000256" key="1">
    <source>
        <dbReference type="SAM" id="MobiDB-lite"/>
    </source>
</evidence>
<dbReference type="InterPro" id="IPR008979">
    <property type="entry name" value="Galactose-bd-like_sf"/>
</dbReference>
<sequence length="395" mass="43707">EIDLGQVLTIDSILVRSDWAYPKWFKVEYSTGGEWNLLVDDVAGRQDNSTFIPLGDTQVSKLKFTFKERGTKWAHAIWEIEVYDLVDGCPALARCTSPATATPVQTATSVVTAEPTPVPGPTHTPQPNPTATPTSGPVDTILPEGHIVSPTDGTFVGTGWFEVTAYATDYQSGVKKVEFHFYHDGVWHMVYEDWSGSDGWKASVDTTGFWAQNDMKLLLWIEDNAGNRVQSNVISALTNVPVATPTETSVSTPTRTSVPTPTSTRTVVPTPTSTKTPMPTPTNTPVTDPMSGVISGTIVDEKGVPVSRVDVRLFRDTQESVYWVKWVEDGTFVFDGLPYSTWIVQVEEVSDNDMWEEVEPHIVVINQDISDVNVTFNLTQKQIPMFKVFVPFMVR</sequence>